<dbReference type="PRINTS" id="PR00081">
    <property type="entry name" value="GDHRDH"/>
</dbReference>
<protein>
    <submittedName>
        <fullName evidence="4">SDR family oxidoreductase</fullName>
    </submittedName>
</protein>
<dbReference type="Proteomes" id="UP000703674">
    <property type="component" value="Unassembled WGS sequence"/>
</dbReference>
<dbReference type="Pfam" id="PF00106">
    <property type="entry name" value="adh_short"/>
    <property type="match status" value="1"/>
</dbReference>
<reference evidence="4 5" key="1">
    <citation type="submission" date="2020-03" db="EMBL/GenBank/DDBJ databases">
        <title>Salinimicrobium sp. nov, isolated from SCS.</title>
        <authorList>
            <person name="Cao W.R."/>
        </authorList>
    </citation>
    <scope>NUCLEOTIDE SEQUENCE [LARGE SCALE GENOMIC DNA]</scope>
    <source>
        <strain evidence="5">J15B91</strain>
    </source>
</reference>
<dbReference type="InterPro" id="IPR051911">
    <property type="entry name" value="SDR_oxidoreductase"/>
</dbReference>
<comment type="similarity">
    <text evidence="1 3">Belongs to the short-chain dehydrogenases/reductases (SDR) family.</text>
</comment>
<dbReference type="PRINTS" id="PR00080">
    <property type="entry name" value="SDRFAMILY"/>
</dbReference>
<evidence type="ECO:0000256" key="1">
    <source>
        <dbReference type="ARBA" id="ARBA00006484"/>
    </source>
</evidence>
<dbReference type="RefSeq" id="WP_168138188.1">
    <property type="nucleotide sequence ID" value="NZ_JAAVJR010000004.1"/>
</dbReference>
<evidence type="ECO:0000313" key="4">
    <source>
        <dbReference type="EMBL" id="NJW53091.1"/>
    </source>
</evidence>
<dbReference type="InterPro" id="IPR020904">
    <property type="entry name" value="Sc_DH/Rdtase_CS"/>
</dbReference>
<organism evidence="4 5">
    <name type="scientific">Salinimicrobium oceani</name>
    <dbReference type="NCBI Taxonomy" id="2722702"/>
    <lineage>
        <taxon>Bacteria</taxon>
        <taxon>Pseudomonadati</taxon>
        <taxon>Bacteroidota</taxon>
        <taxon>Flavobacteriia</taxon>
        <taxon>Flavobacteriales</taxon>
        <taxon>Flavobacteriaceae</taxon>
        <taxon>Salinimicrobium</taxon>
    </lineage>
</organism>
<name>A0ABX1CXU1_9FLAO</name>
<dbReference type="EMBL" id="JAAVJR010000004">
    <property type="protein sequence ID" value="NJW53091.1"/>
    <property type="molecule type" value="Genomic_DNA"/>
</dbReference>
<evidence type="ECO:0000256" key="2">
    <source>
        <dbReference type="ARBA" id="ARBA00023002"/>
    </source>
</evidence>
<evidence type="ECO:0000256" key="3">
    <source>
        <dbReference type="RuleBase" id="RU000363"/>
    </source>
</evidence>
<proteinExistence type="inferred from homology"/>
<gene>
    <name evidence="4" type="ORF">HC175_09170</name>
</gene>
<dbReference type="Gene3D" id="3.40.50.720">
    <property type="entry name" value="NAD(P)-binding Rossmann-like Domain"/>
    <property type="match status" value="1"/>
</dbReference>
<keyword evidence="2" id="KW-0560">Oxidoreductase</keyword>
<dbReference type="CDD" id="cd05374">
    <property type="entry name" value="17beta-HSD-like_SDR_c"/>
    <property type="match status" value="1"/>
</dbReference>
<dbReference type="InterPro" id="IPR036291">
    <property type="entry name" value="NAD(P)-bd_dom_sf"/>
</dbReference>
<dbReference type="InterPro" id="IPR002347">
    <property type="entry name" value="SDR_fam"/>
</dbReference>
<dbReference type="PROSITE" id="PS00061">
    <property type="entry name" value="ADH_SHORT"/>
    <property type="match status" value="1"/>
</dbReference>
<accession>A0ABX1CXU1</accession>
<dbReference type="PANTHER" id="PTHR43976:SF16">
    <property type="entry name" value="SHORT-CHAIN DEHYDROGENASE_REDUCTASE FAMILY PROTEIN"/>
    <property type="match status" value="1"/>
</dbReference>
<dbReference type="SUPFAM" id="SSF51735">
    <property type="entry name" value="NAD(P)-binding Rossmann-fold domains"/>
    <property type="match status" value="1"/>
</dbReference>
<keyword evidence="5" id="KW-1185">Reference proteome</keyword>
<evidence type="ECO:0000313" key="5">
    <source>
        <dbReference type="Proteomes" id="UP000703674"/>
    </source>
</evidence>
<sequence>MRKTILITGASSGIGRATAKLFAEKGWNVAATMRAPKEETELKELPNLKLYELDVTRKEHLQKIIPEVEADFPKIDVLFNNAGYGAVGAFEKSSEEDVLQQFQVNVFGVMDLCREFIPYFRMKGEGMIINTSSVVGRFTIPLYSLYCSSKWALEGFTEALQFELRKFNIKVKLLEPAAIKTDFHGRSLKIFDNESVKGYEKMEKAIFSGMRSRNEKAPGPEVVAKTVFKAVTDGSQKLRYPTGKGASAVLLARKILPTSWFNKILLKQQNRRS</sequence>
<dbReference type="PANTHER" id="PTHR43976">
    <property type="entry name" value="SHORT CHAIN DEHYDROGENASE"/>
    <property type="match status" value="1"/>
</dbReference>
<comment type="caution">
    <text evidence="4">The sequence shown here is derived from an EMBL/GenBank/DDBJ whole genome shotgun (WGS) entry which is preliminary data.</text>
</comment>